<reference evidence="1 2" key="1">
    <citation type="journal article" date="2019" name="Int. J. Syst. Evol. Microbiol.">
        <title>The Global Catalogue of Microorganisms (GCM) 10K type strain sequencing project: providing services to taxonomists for standard genome sequencing and annotation.</title>
        <authorList>
            <consortium name="The Broad Institute Genomics Platform"/>
            <consortium name="The Broad Institute Genome Sequencing Center for Infectious Disease"/>
            <person name="Wu L."/>
            <person name="Ma J."/>
        </authorList>
    </citation>
    <scope>NUCLEOTIDE SEQUENCE [LARGE SCALE GENOMIC DNA]</scope>
    <source>
        <strain evidence="1 2">JCM 3380</strain>
    </source>
</reference>
<evidence type="ECO:0000313" key="1">
    <source>
        <dbReference type="EMBL" id="GAA0245545.1"/>
    </source>
</evidence>
<protein>
    <submittedName>
        <fullName evidence="1">Uncharacterized protein</fullName>
    </submittedName>
</protein>
<proteinExistence type="predicted"/>
<organism evidence="1 2">
    <name type="scientific">Saccharothrix mutabilis subsp. mutabilis</name>
    <dbReference type="NCBI Taxonomy" id="66855"/>
    <lineage>
        <taxon>Bacteria</taxon>
        <taxon>Bacillati</taxon>
        <taxon>Actinomycetota</taxon>
        <taxon>Actinomycetes</taxon>
        <taxon>Pseudonocardiales</taxon>
        <taxon>Pseudonocardiaceae</taxon>
        <taxon>Saccharothrix</taxon>
    </lineage>
</organism>
<keyword evidence="2" id="KW-1185">Reference proteome</keyword>
<gene>
    <name evidence="1" type="ORF">GCM10010492_51190</name>
</gene>
<dbReference type="Proteomes" id="UP001500416">
    <property type="component" value="Unassembled WGS sequence"/>
</dbReference>
<sequence>MLQPLRDFLAVSGTREDFVDFHKYGAGEKAVCDSQLLADTVQWTTDVQAVRAIIAEVVPARAGAIGIQDAVISVGAGTSARVHQKDGGTVSYAKPADLGSRPVVGGAVAVTLPGPSVTQVVVG</sequence>
<comment type="caution">
    <text evidence="1">The sequence shown here is derived from an EMBL/GenBank/DDBJ whole genome shotgun (WGS) entry which is preliminary data.</text>
</comment>
<evidence type="ECO:0000313" key="2">
    <source>
        <dbReference type="Proteomes" id="UP001500416"/>
    </source>
</evidence>
<accession>A0ABN0UCD9</accession>
<dbReference type="RefSeq" id="WP_343936427.1">
    <property type="nucleotide sequence ID" value="NZ_BAAABU010000013.1"/>
</dbReference>
<name>A0ABN0UCD9_9PSEU</name>
<dbReference type="EMBL" id="BAAABU010000013">
    <property type="protein sequence ID" value="GAA0245545.1"/>
    <property type="molecule type" value="Genomic_DNA"/>
</dbReference>